<dbReference type="Gene3D" id="3.30.420.270">
    <property type="match status" value="1"/>
</dbReference>
<evidence type="ECO:0000256" key="3">
    <source>
        <dbReference type="ARBA" id="ARBA00022475"/>
    </source>
</evidence>
<accession>A0ABS2T9J9</accession>
<evidence type="ECO:0000256" key="5">
    <source>
        <dbReference type="ARBA" id="ARBA00022618"/>
    </source>
</evidence>
<sequence length="126" mass="13764">MSEINVTPMVDVMLVLMIIFMVSAPLLTVGVPIDLPQTSANPLNEEKEPLTITVNTKGEVFLQETPVAVEDLAPRLIAITNSGYEERIYVRGDRNVNYGQVMKVMGTLSGAGFRRVALVTELEQGS</sequence>
<evidence type="ECO:0000313" key="12">
    <source>
        <dbReference type="EMBL" id="MBM7852525.1"/>
    </source>
</evidence>
<dbReference type="NCBIfam" id="TIGR02801">
    <property type="entry name" value="tolR"/>
    <property type="match status" value="1"/>
</dbReference>
<keyword evidence="3" id="KW-1003">Cell membrane</keyword>
<proteinExistence type="inferred from homology"/>
<evidence type="ECO:0000256" key="7">
    <source>
        <dbReference type="ARBA" id="ARBA00022989"/>
    </source>
</evidence>
<dbReference type="Proteomes" id="UP000758856">
    <property type="component" value="Unassembled WGS sequence"/>
</dbReference>
<gene>
    <name evidence="12" type="ORF">JOD31_002767</name>
</gene>
<evidence type="ECO:0000256" key="6">
    <source>
        <dbReference type="ARBA" id="ARBA00022692"/>
    </source>
</evidence>
<keyword evidence="6 10" id="KW-0812">Transmembrane</keyword>
<evidence type="ECO:0000313" key="13">
    <source>
        <dbReference type="Proteomes" id="UP000758856"/>
    </source>
</evidence>
<reference evidence="12 13" key="1">
    <citation type="submission" date="2021-01" db="EMBL/GenBank/DDBJ databases">
        <title>Genomic Encyclopedia of Type Strains, Phase IV (KMG-IV): sequencing the most valuable type-strain genomes for metagenomic binning, comparative biology and taxonomic classification.</title>
        <authorList>
            <person name="Goeker M."/>
        </authorList>
    </citation>
    <scope>NUCLEOTIDE SEQUENCE [LARGE SCALE GENOMIC DNA]</scope>
    <source>
        <strain evidence="12 13">DSM 6130</strain>
    </source>
</reference>
<evidence type="ECO:0000256" key="8">
    <source>
        <dbReference type="ARBA" id="ARBA00023136"/>
    </source>
</evidence>
<dbReference type="Pfam" id="PF02472">
    <property type="entry name" value="ExbD"/>
    <property type="match status" value="1"/>
</dbReference>
<evidence type="ECO:0000256" key="1">
    <source>
        <dbReference type="ARBA" id="ARBA00004162"/>
    </source>
</evidence>
<dbReference type="PANTHER" id="PTHR30558">
    <property type="entry name" value="EXBD MEMBRANE COMPONENT OF PMF-DRIVEN MACROMOLECULE IMPORT SYSTEM"/>
    <property type="match status" value="1"/>
</dbReference>
<keyword evidence="5" id="KW-0132">Cell division</keyword>
<keyword evidence="8 11" id="KW-0472">Membrane</keyword>
<keyword evidence="9" id="KW-0131">Cell cycle</keyword>
<keyword evidence="13" id="KW-1185">Reference proteome</keyword>
<dbReference type="InterPro" id="IPR003400">
    <property type="entry name" value="ExbD"/>
</dbReference>
<dbReference type="EMBL" id="JAFBCY010000003">
    <property type="protein sequence ID" value="MBM7852525.1"/>
    <property type="molecule type" value="Genomic_DNA"/>
</dbReference>
<dbReference type="InterPro" id="IPR014168">
    <property type="entry name" value="Tol-Pal_TolR"/>
</dbReference>
<evidence type="ECO:0000256" key="11">
    <source>
        <dbReference type="SAM" id="Phobius"/>
    </source>
</evidence>
<comment type="subcellular location">
    <subcellularLocation>
        <location evidence="1">Cell membrane</location>
        <topology evidence="1">Single-pass membrane protein</topology>
    </subcellularLocation>
    <subcellularLocation>
        <location evidence="10">Cell membrane</location>
        <topology evidence="10">Single-pass type II membrane protein</topology>
    </subcellularLocation>
</comment>
<comment type="caution">
    <text evidence="12">The sequence shown here is derived from an EMBL/GenBank/DDBJ whole genome shotgun (WGS) entry which is preliminary data.</text>
</comment>
<evidence type="ECO:0000256" key="4">
    <source>
        <dbReference type="ARBA" id="ARBA00022519"/>
    </source>
</evidence>
<evidence type="ECO:0000256" key="9">
    <source>
        <dbReference type="ARBA" id="ARBA00023306"/>
    </source>
</evidence>
<keyword evidence="4" id="KW-0997">Cell inner membrane</keyword>
<protein>
    <submittedName>
        <fullName evidence="12">Biopolymer transport protein TolR</fullName>
    </submittedName>
</protein>
<keyword evidence="10" id="KW-0813">Transport</keyword>
<feature type="transmembrane region" description="Helical" evidence="11">
    <location>
        <begin position="12"/>
        <end position="33"/>
    </location>
</feature>
<evidence type="ECO:0000256" key="2">
    <source>
        <dbReference type="ARBA" id="ARBA00005811"/>
    </source>
</evidence>
<dbReference type="PANTHER" id="PTHR30558:SF7">
    <property type="entry name" value="TOL-PAL SYSTEM PROTEIN TOLR"/>
    <property type="match status" value="1"/>
</dbReference>
<name>A0ABS2T9J9_9HYPH</name>
<organism evidence="12 13">
    <name type="scientific">Methylopila capsulata</name>
    <dbReference type="NCBI Taxonomy" id="61654"/>
    <lineage>
        <taxon>Bacteria</taxon>
        <taxon>Pseudomonadati</taxon>
        <taxon>Pseudomonadota</taxon>
        <taxon>Alphaproteobacteria</taxon>
        <taxon>Hyphomicrobiales</taxon>
        <taxon>Methylopilaceae</taxon>
        <taxon>Methylopila</taxon>
    </lineage>
</organism>
<keyword evidence="10" id="KW-0653">Protein transport</keyword>
<keyword evidence="7 11" id="KW-1133">Transmembrane helix</keyword>
<evidence type="ECO:0000256" key="10">
    <source>
        <dbReference type="RuleBase" id="RU003879"/>
    </source>
</evidence>
<comment type="similarity">
    <text evidence="2 10">Belongs to the ExbD/TolR family.</text>
</comment>